<dbReference type="GO" id="GO:0005829">
    <property type="term" value="C:cytosol"/>
    <property type="evidence" value="ECO:0007669"/>
    <property type="project" value="UniProtKB-ARBA"/>
</dbReference>
<dbReference type="KEGG" id="pnd:Pla175_05290"/>
<dbReference type="HAMAP" id="MF_00141">
    <property type="entry name" value="EF_P"/>
    <property type="match status" value="1"/>
</dbReference>
<comment type="similarity">
    <text evidence="3 7 9">Belongs to the elongation factor P family.</text>
</comment>
<dbReference type="PIRSF" id="PIRSF005901">
    <property type="entry name" value="EF-P"/>
    <property type="match status" value="1"/>
</dbReference>
<dbReference type="PANTHER" id="PTHR30053">
    <property type="entry name" value="ELONGATION FACTOR P"/>
    <property type="match status" value="1"/>
</dbReference>
<keyword evidence="6 7" id="KW-0648">Protein biosynthesis</keyword>
<dbReference type="GO" id="GO:0003746">
    <property type="term" value="F:translation elongation factor activity"/>
    <property type="evidence" value="ECO:0007669"/>
    <property type="project" value="UniProtKB-UniRule"/>
</dbReference>
<accession>A0A518D6R5</accession>
<evidence type="ECO:0000256" key="1">
    <source>
        <dbReference type="ARBA" id="ARBA00004496"/>
    </source>
</evidence>
<feature type="domain" description="Translation elongation factor P/YeiP central" evidence="11">
    <location>
        <begin position="69"/>
        <end position="123"/>
    </location>
</feature>
<dbReference type="PANTHER" id="PTHR30053:SF12">
    <property type="entry name" value="ELONGATION FACTOR P (EF-P) FAMILY PROTEIN"/>
    <property type="match status" value="1"/>
</dbReference>
<dbReference type="AlphaFoldDB" id="A0A518D6R5"/>
<comment type="function">
    <text evidence="7">Involved in peptide bond synthesis. Stimulates efficient translation and peptide-bond synthesis on native or reconstituted 70S ribosomes in vitro. Probably functions indirectly by altering the affinity of the ribosome for aminoacyl-tRNA, thus increasing their reactivity as acceptors for peptidyl transferase.</text>
</comment>
<dbReference type="Pfam" id="PF09285">
    <property type="entry name" value="Elong-fact-P_C"/>
    <property type="match status" value="1"/>
</dbReference>
<dbReference type="SUPFAM" id="SSF50249">
    <property type="entry name" value="Nucleic acid-binding proteins"/>
    <property type="match status" value="2"/>
</dbReference>
<dbReference type="InterPro" id="IPR014722">
    <property type="entry name" value="Rib_uL2_dom2"/>
</dbReference>
<reference evidence="12 13" key="1">
    <citation type="submission" date="2019-02" db="EMBL/GenBank/DDBJ databases">
        <title>Deep-cultivation of Planctomycetes and their phenomic and genomic characterization uncovers novel biology.</title>
        <authorList>
            <person name="Wiegand S."/>
            <person name="Jogler M."/>
            <person name="Boedeker C."/>
            <person name="Pinto D."/>
            <person name="Vollmers J."/>
            <person name="Rivas-Marin E."/>
            <person name="Kohn T."/>
            <person name="Peeters S.H."/>
            <person name="Heuer A."/>
            <person name="Rast P."/>
            <person name="Oberbeckmann S."/>
            <person name="Bunk B."/>
            <person name="Jeske O."/>
            <person name="Meyerdierks A."/>
            <person name="Storesund J.E."/>
            <person name="Kallscheuer N."/>
            <person name="Luecker S."/>
            <person name="Lage O.M."/>
            <person name="Pohl T."/>
            <person name="Merkel B.J."/>
            <person name="Hornburger P."/>
            <person name="Mueller R.-W."/>
            <person name="Bruemmer F."/>
            <person name="Labrenz M."/>
            <person name="Spormann A.M."/>
            <person name="Op den Camp H."/>
            <person name="Overmann J."/>
            <person name="Amann R."/>
            <person name="Jetten M.S.M."/>
            <person name="Mascher T."/>
            <person name="Medema M.H."/>
            <person name="Devos D.P."/>
            <person name="Kaster A.-K."/>
            <person name="Ovreas L."/>
            <person name="Rohde M."/>
            <person name="Galperin M.Y."/>
            <person name="Jogler C."/>
        </authorList>
    </citation>
    <scope>NUCLEOTIDE SEQUENCE [LARGE SCALE GENOMIC DNA]</scope>
    <source>
        <strain evidence="12 13">Pla175</strain>
    </source>
</reference>
<evidence type="ECO:0000256" key="4">
    <source>
        <dbReference type="ARBA" id="ARBA00022490"/>
    </source>
</evidence>
<dbReference type="InterPro" id="IPR001059">
    <property type="entry name" value="Transl_elong_P/YeiP_cen"/>
</dbReference>
<dbReference type="Pfam" id="PF01132">
    <property type="entry name" value="EFP"/>
    <property type="match status" value="1"/>
</dbReference>
<evidence type="ECO:0000256" key="3">
    <source>
        <dbReference type="ARBA" id="ARBA00009479"/>
    </source>
</evidence>
<dbReference type="Pfam" id="PF08207">
    <property type="entry name" value="EFP_N"/>
    <property type="match status" value="1"/>
</dbReference>
<dbReference type="NCBIfam" id="NF001810">
    <property type="entry name" value="PRK00529.1"/>
    <property type="match status" value="1"/>
</dbReference>
<organism evidence="12 13">
    <name type="scientific">Pirellulimonas nuda</name>
    <dbReference type="NCBI Taxonomy" id="2528009"/>
    <lineage>
        <taxon>Bacteria</taxon>
        <taxon>Pseudomonadati</taxon>
        <taxon>Planctomycetota</taxon>
        <taxon>Planctomycetia</taxon>
        <taxon>Pirellulales</taxon>
        <taxon>Lacipirellulaceae</taxon>
        <taxon>Pirellulimonas</taxon>
    </lineage>
</organism>
<evidence type="ECO:0000313" key="13">
    <source>
        <dbReference type="Proteomes" id="UP000317429"/>
    </source>
</evidence>
<dbReference type="RefSeq" id="WP_145281074.1">
    <property type="nucleotide sequence ID" value="NZ_CP036291.1"/>
</dbReference>
<sequence length="194" mass="21733">MATYGTSDFRKGLKIQIDGTPFLMVEMNFRKPGKGAALYECKMKNLIRGTIVDRTYRAGQSLEAADVMEFTAQYLYKVADAFVFMNNQDYEQYELTPDQMGDAWKYVKEGMECQVMTFDNNPIAVTPPNHVVLQVQYAEPAPKGNTATGVSKPVTLETGAEILAPAFINTGDWLRVDTRTGDYIERTTAPEEKS</sequence>
<evidence type="ECO:0000256" key="6">
    <source>
        <dbReference type="ARBA" id="ARBA00022917"/>
    </source>
</evidence>
<dbReference type="InterPro" id="IPR008991">
    <property type="entry name" value="Translation_prot_SH3-like_sf"/>
</dbReference>
<dbReference type="CDD" id="cd04470">
    <property type="entry name" value="S1_EF-P_repeat_1"/>
    <property type="match status" value="1"/>
</dbReference>
<protein>
    <recommendedName>
        <fullName evidence="7 8">Elongation factor P</fullName>
        <shortName evidence="7">EF-P</shortName>
    </recommendedName>
</protein>
<dbReference type="NCBIfam" id="TIGR00038">
    <property type="entry name" value="efp"/>
    <property type="match status" value="1"/>
</dbReference>
<dbReference type="InterPro" id="IPR012340">
    <property type="entry name" value="NA-bd_OB-fold"/>
</dbReference>
<feature type="domain" description="Elongation factor P C-terminal" evidence="10">
    <location>
        <begin position="131"/>
        <end position="186"/>
    </location>
</feature>
<name>A0A518D6R5_9BACT</name>
<dbReference type="Proteomes" id="UP000317429">
    <property type="component" value="Chromosome"/>
</dbReference>
<gene>
    <name evidence="7 12" type="primary">efp</name>
    <name evidence="12" type="ORF">Pla175_05290</name>
</gene>
<dbReference type="EMBL" id="CP036291">
    <property type="protein sequence ID" value="QDU87173.1"/>
    <property type="molecule type" value="Genomic_DNA"/>
</dbReference>
<keyword evidence="4 7" id="KW-0963">Cytoplasm</keyword>
<evidence type="ECO:0000259" key="10">
    <source>
        <dbReference type="SMART" id="SM00841"/>
    </source>
</evidence>
<dbReference type="FunFam" id="2.40.50.140:FF:000009">
    <property type="entry name" value="Elongation factor P"/>
    <property type="match status" value="1"/>
</dbReference>
<dbReference type="UniPathway" id="UPA00345"/>
<dbReference type="GO" id="GO:0043043">
    <property type="term" value="P:peptide biosynthetic process"/>
    <property type="evidence" value="ECO:0007669"/>
    <property type="project" value="InterPro"/>
</dbReference>
<dbReference type="SMART" id="SM00841">
    <property type="entry name" value="Elong-fact-P_C"/>
    <property type="match status" value="1"/>
</dbReference>
<dbReference type="OrthoDB" id="9801844at2"/>
<evidence type="ECO:0000256" key="7">
    <source>
        <dbReference type="HAMAP-Rule" id="MF_00141"/>
    </source>
</evidence>
<dbReference type="Gene3D" id="2.40.50.140">
    <property type="entry name" value="Nucleic acid-binding proteins"/>
    <property type="match status" value="2"/>
</dbReference>
<dbReference type="InterPro" id="IPR015365">
    <property type="entry name" value="Elong-fact-P_C"/>
</dbReference>
<comment type="subcellular location">
    <subcellularLocation>
        <location evidence="1 7">Cytoplasm</location>
    </subcellularLocation>
</comment>
<dbReference type="SUPFAM" id="SSF50104">
    <property type="entry name" value="Translation proteins SH3-like domain"/>
    <property type="match status" value="1"/>
</dbReference>
<evidence type="ECO:0000259" key="11">
    <source>
        <dbReference type="SMART" id="SM01185"/>
    </source>
</evidence>
<dbReference type="Gene3D" id="2.30.30.30">
    <property type="match status" value="1"/>
</dbReference>
<dbReference type="InterPro" id="IPR011768">
    <property type="entry name" value="Transl_elongation_fac_P"/>
</dbReference>
<dbReference type="SMART" id="SM01185">
    <property type="entry name" value="EFP"/>
    <property type="match status" value="1"/>
</dbReference>
<proteinExistence type="inferred from homology"/>
<dbReference type="FunFam" id="2.30.30.30:FF:000003">
    <property type="entry name" value="Elongation factor P"/>
    <property type="match status" value="1"/>
</dbReference>
<evidence type="ECO:0000256" key="9">
    <source>
        <dbReference type="RuleBase" id="RU004389"/>
    </source>
</evidence>
<evidence type="ECO:0000256" key="5">
    <source>
        <dbReference type="ARBA" id="ARBA00022768"/>
    </source>
</evidence>
<evidence type="ECO:0000256" key="2">
    <source>
        <dbReference type="ARBA" id="ARBA00004815"/>
    </source>
</evidence>
<comment type="pathway">
    <text evidence="2 7">Protein biosynthesis; polypeptide chain elongation.</text>
</comment>
<keyword evidence="13" id="KW-1185">Reference proteome</keyword>
<dbReference type="InterPro" id="IPR020599">
    <property type="entry name" value="Transl_elong_fac_P/YeiP"/>
</dbReference>
<evidence type="ECO:0000313" key="12">
    <source>
        <dbReference type="EMBL" id="QDU87173.1"/>
    </source>
</evidence>
<keyword evidence="5 7" id="KW-0251">Elongation factor</keyword>
<evidence type="ECO:0000256" key="8">
    <source>
        <dbReference type="NCBIfam" id="TIGR00038"/>
    </source>
</evidence>
<dbReference type="InterPro" id="IPR013185">
    <property type="entry name" value="Transl_elong_KOW-like"/>
</dbReference>
<dbReference type="CDD" id="cd05794">
    <property type="entry name" value="S1_EF-P_repeat_2"/>
    <property type="match status" value="1"/>
</dbReference>
<dbReference type="FunFam" id="2.40.50.140:FF:000004">
    <property type="entry name" value="Elongation factor P"/>
    <property type="match status" value="1"/>
</dbReference>